<feature type="domain" description="BioF2-like acetyltransferase" evidence="1">
    <location>
        <begin position="194"/>
        <end position="334"/>
    </location>
</feature>
<reference evidence="2" key="1">
    <citation type="submission" date="2016-01" db="EMBL/GenBank/DDBJ databases">
        <authorList>
            <person name="Peeters C."/>
        </authorList>
    </citation>
    <scope>NUCLEOTIDE SEQUENCE</scope>
    <source>
        <strain evidence="2">LMG 29322</strain>
    </source>
</reference>
<dbReference type="InterPro" id="IPR016181">
    <property type="entry name" value="Acyl_CoA_acyltransferase"/>
</dbReference>
<sequence>MNWIPRKSDALFAGSPITFETCRDTGKFRALQAEWDELFERANGEYFQSFEYCHGSLMAEHVDTRRKLHCIVGRRDGRLVVVWPLLASYRSCWKFAEPLAPLNQSPSDILVAPERDAAAIVEAAWRNAIATTRADVFELWHLRQTSLLHACLSHNGVTARAIAEYTPFSALRDVHDWDAYCRSRPARERNAPEYLKRRMAKQGKYAIQVIDPADERMLPLIEWFVVQKRKWAGDKATPSEWTFSDASPKLWSALLARRQSTPGMFRLFVLTLNGQPVAANIVAIASDTAYLVANTYDLDQKKLSPGTILVDECVKWAFEHRLDFDFGSGEQRYKTSWSAGEKYATSSLMVIATAWGQTGYMSKQFVKKAREGAMRVVSRVVRKADATAASD</sequence>
<dbReference type="Gene3D" id="3.40.630.30">
    <property type="match status" value="1"/>
</dbReference>
<gene>
    <name evidence="2" type="ORF">AWB79_05525</name>
</gene>
<comment type="caution">
    <text evidence="2">The sequence shown here is derived from an EMBL/GenBank/DDBJ whole genome shotgun (WGS) entry which is preliminary data.</text>
</comment>
<name>A0A158CKE8_9BURK</name>
<dbReference type="Pfam" id="PF13480">
    <property type="entry name" value="Acetyltransf_6"/>
    <property type="match status" value="1"/>
</dbReference>
<dbReference type="RefSeq" id="WP_061170614.1">
    <property type="nucleotide sequence ID" value="NZ_FCOA02000024.1"/>
</dbReference>
<organism evidence="2 3">
    <name type="scientific">Caballeronia hypogeia</name>
    <dbReference type="NCBI Taxonomy" id="1777140"/>
    <lineage>
        <taxon>Bacteria</taxon>
        <taxon>Pseudomonadati</taxon>
        <taxon>Pseudomonadota</taxon>
        <taxon>Betaproteobacteria</taxon>
        <taxon>Burkholderiales</taxon>
        <taxon>Burkholderiaceae</taxon>
        <taxon>Caballeronia</taxon>
    </lineage>
</organism>
<protein>
    <recommendedName>
        <fullName evidence="1">BioF2-like acetyltransferase domain-containing protein</fullName>
    </recommendedName>
</protein>
<dbReference type="SUPFAM" id="SSF55729">
    <property type="entry name" value="Acyl-CoA N-acyltransferases (Nat)"/>
    <property type="match status" value="1"/>
</dbReference>
<proteinExistence type="predicted"/>
<dbReference type="InterPro" id="IPR038740">
    <property type="entry name" value="BioF2-like_GNAT_dom"/>
</dbReference>
<keyword evidence="3" id="KW-1185">Reference proteome</keyword>
<evidence type="ECO:0000313" key="3">
    <source>
        <dbReference type="Proteomes" id="UP000054851"/>
    </source>
</evidence>
<dbReference type="OrthoDB" id="8998823at2"/>
<evidence type="ECO:0000313" key="2">
    <source>
        <dbReference type="EMBL" id="SAK82761.1"/>
    </source>
</evidence>
<dbReference type="EMBL" id="FCOA02000024">
    <property type="protein sequence ID" value="SAK82761.1"/>
    <property type="molecule type" value="Genomic_DNA"/>
</dbReference>
<dbReference type="AlphaFoldDB" id="A0A158CKE8"/>
<dbReference type="Proteomes" id="UP000054851">
    <property type="component" value="Unassembled WGS sequence"/>
</dbReference>
<accession>A0A158CKE8</accession>
<dbReference type="STRING" id="1777140.AWB79_05525"/>
<evidence type="ECO:0000259" key="1">
    <source>
        <dbReference type="Pfam" id="PF13480"/>
    </source>
</evidence>